<dbReference type="Pfam" id="PF06810">
    <property type="entry name" value="Phage_scaffold"/>
    <property type="match status" value="1"/>
</dbReference>
<organism evidence="3 4">
    <name type="scientific">Virgibacillus subterraneus</name>
    <dbReference type="NCBI Taxonomy" id="621109"/>
    <lineage>
        <taxon>Bacteria</taxon>
        <taxon>Bacillati</taxon>
        <taxon>Bacillota</taxon>
        <taxon>Bacilli</taxon>
        <taxon>Bacillales</taxon>
        <taxon>Bacillaceae</taxon>
        <taxon>Virgibacillus</taxon>
    </lineage>
</organism>
<evidence type="ECO:0000256" key="2">
    <source>
        <dbReference type="SAM" id="MobiDB-lite"/>
    </source>
</evidence>
<proteinExistence type="predicted"/>
<evidence type="ECO:0000313" key="4">
    <source>
        <dbReference type="Proteomes" id="UP000198733"/>
    </source>
</evidence>
<feature type="coiled-coil region" evidence="1">
    <location>
        <begin position="45"/>
        <end position="96"/>
    </location>
</feature>
<evidence type="ECO:0000313" key="3">
    <source>
        <dbReference type="EMBL" id="SEP56973.1"/>
    </source>
</evidence>
<protein>
    <submittedName>
        <fullName evidence="3">Phage minor structural protein GP20</fullName>
    </submittedName>
</protein>
<dbReference type="InterPro" id="IPR009636">
    <property type="entry name" value="SCAF"/>
</dbReference>
<keyword evidence="4" id="KW-1185">Reference proteome</keyword>
<feature type="region of interest" description="Disordered" evidence="2">
    <location>
        <begin position="145"/>
        <end position="192"/>
    </location>
</feature>
<dbReference type="RefSeq" id="WP_092501531.1">
    <property type="nucleotide sequence ID" value="NZ_FOEH01000001.1"/>
</dbReference>
<dbReference type="EMBL" id="FOEH01000001">
    <property type="protein sequence ID" value="SEP56973.1"/>
    <property type="molecule type" value="Genomic_DNA"/>
</dbReference>
<gene>
    <name evidence="3" type="ORF">SAMN05216232_0188</name>
</gene>
<keyword evidence="1" id="KW-0175">Coiled coil</keyword>
<reference evidence="3 4" key="1">
    <citation type="submission" date="2016-10" db="EMBL/GenBank/DDBJ databases">
        <authorList>
            <person name="Varghese N."/>
            <person name="Submissions S."/>
        </authorList>
    </citation>
    <scope>NUCLEOTIDE SEQUENCE [LARGE SCALE GENOMIC DNA]</scope>
    <source>
        <strain evidence="3 4">CGMCC 1.7734</strain>
    </source>
</reference>
<evidence type="ECO:0000256" key="1">
    <source>
        <dbReference type="SAM" id="Coils"/>
    </source>
</evidence>
<accession>A0A1H8YY19</accession>
<name>A0A1H8YY19_9BACI</name>
<comment type="caution">
    <text evidence="3">The sequence shown here is derived from an EMBL/GenBank/DDBJ whole genome shotgun (WGS) entry which is preliminary data.</text>
</comment>
<sequence>MDLKELLGEELHQQVTEKVGDKKIAVVSDGSYIPKEKFDAVNQEKNDYKQQVGQRDEQINQLSEKAKGNEELTSKIDELKQQNETAKNEYEQKLNDQAFDHALKDSLSAAKVKNPKAVQALLDKDTIKLKDDKLVGLEEQLNNIKESDPYMFEEEENPNEPPKPNFTTGQHTKGSGDEPANLADALAQKFTK</sequence>
<dbReference type="Proteomes" id="UP000198733">
    <property type="component" value="Unassembled WGS sequence"/>
</dbReference>